<organism evidence="3 4">
    <name type="scientific">Phytophthora palmivora</name>
    <dbReference type="NCBI Taxonomy" id="4796"/>
    <lineage>
        <taxon>Eukaryota</taxon>
        <taxon>Sar</taxon>
        <taxon>Stramenopiles</taxon>
        <taxon>Oomycota</taxon>
        <taxon>Peronosporomycetes</taxon>
        <taxon>Peronosporales</taxon>
        <taxon>Peronosporaceae</taxon>
        <taxon>Phytophthora</taxon>
    </lineage>
</organism>
<proteinExistence type="predicted"/>
<accession>A0A2P4Y0D4</accession>
<feature type="region of interest" description="Disordered" evidence="1">
    <location>
        <begin position="50"/>
        <end position="109"/>
    </location>
</feature>
<dbReference type="InterPro" id="IPR013103">
    <property type="entry name" value="RVT_2"/>
</dbReference>
<dbReference type="AlphaFoldDB" id="A0A2P4Y0D4"/>
<feature type="domain" description="Reverse transcriptase Ty1/copia-type" evidence="2">
    <location>
        <begin position="94"/>
        <end position="159"/>
    </location>
</feature>
<dbReference type="EMBL" id="NCKW01006547">
    <property type="protein sequence ID" value="POM71273.1"/>
    <property type="molecule type" value="Genomic_DNA"/>
</dbReference>
<evidence type="ECO:0000259" key="2">
    <source>
        <dbReference type="Pfam" id="PF07727"/>
    </source>
</evidence>
<name>A0A2P4Y0D4_9STRA</name>
<gene>
    <name evidence="3" type="ORF">PHPALM_12178</name>
</gene>
<evidence type="ECO:0000313" key="3">
    <source>
        <dbReference type="EMBL" id="POM71273.1"/>
    </source>
</evidence>
<keyword evidence="4" id="KW-1185">Reference proteome</keyword>
<evidence type="ECO:0000313" key="4">
    <source>
        <dbReference type="Proteomes" id="UP000237271"/>
    </source>
</evidence>
<reference evidence="3 4" key="1">
    <citation type="journal article" date="2017" name="Genome Biol. Evol.">
        <title>Phytophthora megakarya and P. palmivora, closely related causal agents of cacao black pod rot, underwent increases in genome sizes and gene numbers by different mechanisms.</title>
        <authorList>
            <person name="Ali S.S."/>
            <person name="Shao J."/>
            <person name="Lary D.J."/>
            <person name="Kronmiller B."/>
            <person name="Shen D."/>
            <person name="Strem M.D."/>
            <person name="Amoako-Attah I."/>
            <person name="Akrofi A.Y."/>
            <person name="Begoude B.A."/>
            <person name="Ten Hoopen G.M."/>
            <person name="Coulibaly K."/>
            <person name="Kebe B.I."/>
            <person name="Melnick R.L."/>
            <person name="Guiltinan M.J."/>
            <person name="Tyler B.M."/>
            <person name="Meinhardt L.W."/>
            <person name="Bailey B.A."/>
        </authorList>
    </citation>
    <scope>NUCLEOTIDE SEQUENCE [LARGE SCALE GENOMIC DNA]</scope>
    <source>
        <strain evidence="4">sbr112.9</strain>
    </source>
</reference>
<dbReference type="Proteomes" id="UP000237271">
    <property type="component" value="Unassembled WGS sequence"/>
</dbReference>
<protein>
    <submittedName>
        <fullName evidence="3">Polyprotein</fullName>
    </submittedName>
</protein>
<feature type="compositionally biased region" description="Acidic residues" evidence="1">
    <location>
        <begin position="80"/>
        <end position="89"/>
    </location>
</feature>
<evidence type="ECO:0000256" key="1">
    <source>
        <dbReference type="SAM" id="MobiDB-lite"/>
    </source>
</evidence>
<sequence>MSNFVKIGKKISERTLVGRRNSFDYIPFVPLPFVAEEGVHEGASRTVVNSLPDSVTSSHRELVDVDETPSSKGRTSSSSDESEVDDLEEDGAKNKTWKLGKRPTSSDGGQVKVLTTKWVLRIKRDKHGEIKRFKARLVVHGFKQPFGREYWKTYSPVVR</sequence>
<comment type="caution">
    <text evidence="3">The sequence shown here is derived from an EMBL/GenBank/DDBJ whole genome shotgun (WGS) entry which is preliminary data.</text>
</comment>
<dbReference type="Pfam" id="PF07727">
    <property type="entry name" value="RVT_2"/>
    <property type="match status" value="1"/>
</dbReference>